<accession>A0ABU5S3M1</accession>
<proteinExistence type="predicted"/>
<feature type="domain" description="Secretion system C-terminal sorting" evidence="1">
    <location>
        <begin position="39"/>
        <end position="112"/>
    </location>
</feature>
<sequence length="114" mass="13041">MKSLNSTFIKGNKKPILFIEKQFLFLIILLFHSAFFRYPNQTTFSLNFDNPIEQNISLDLIDITGQTVNLFTNERYKEGKYSKTLDVSNMLSGTYMVKLSSDIASATTKLVISK</sequence>
<evidence type="ECO:0000259" key="1">
    <source>
        <dbReference type="Pfam" id="PF18962"/>
    </source>
</evidence>
<dbReference type="InterPro" id="IPR026444">
    <property type="entry name" value="Secre_tail"/>
</dbReference>
<name>A0ABU5S3M1_9BACT</name>
<evidence type="ECO:0000313" key="3">
    <source>
        <dbReference type="Proteomes" id="UP001303899"/>
    </source>
</evidence>
<dbReference type="NCBIfam" id="TIGR04183">
    <property type="entry name" value="Por_Secre_tail"/>
    <property type="match status" value="1"/>
</dbReference>
<organism evidence="2 3">
    <name type="scientific">Arcicella gelida</name>
    <dbReference type="NCBI Taxonomy" id="2984195"/>
    <lineage>
        <taxon>Bacteria</taxon>
        <taxon>Pseudomonadati</taxon>
        <taxon>Bacteroidota</taxon>
        <taxon>Cytophagia</taxon>
        <taxon>Cytophagales</taxon>
        <taxon>Flectobacillaceae</taxon>
        <taxon>Arcicella</taxon>
    </lineage>
</organism>
<gene>
    <name evidence="2" type="ORF">VB776_08675</name>
</gene>
<dbReference type="Pfam" id="PF18962">
    <property type="entry name" value="Por_Secre_tail"/>
    <property type="match status" value="1"/>
</dbReference>
<dbReference type="EMBL" id="JAYGIL010000008">
    <property type="protein sequence ID" value="MEA5402986.1"/>
    <property type="molecule type" value="Genomic_DNA"/>
</dbReference>
<keyword evidence="3" id="KW-1185">Reference proteome</keyword>
<dbReference type="RefSeq" id="WP_323328073.1">
    <property type="nucleotide sequence ID" value="NZ_JAYGIL010000008.1"/>
</dbReference>
<reference evidence="2 3" key="1">
    <citation type="submission" date="2023-12" db="EMBL/GenBank/DDBJ databases">
        <title>Novel species of the genus Arcicella isolated from rivers.</title>
        <authorList>
            <person name="Lu H."/>
        </authorList>
    </citation>
    <scope>NUCLEOTIDE SEQUENCE [LARGE SCALE GENOMIC DNA]</scope>
    <source>
        <strain evidence="2 3">DC2W</strain>
    </source>
</reference>
<evidence type="ECO:0000313" key="2">
    <source>
        <dbReference type="EMBL" id="MEA5402986.1"/>
    </source>
</evidence>
<comment type="caution">
    <text evidence="2">The sequence shown here is derived from an EMBL/GenBank/DDBJ whole genome shotgun (WGS) entry which is preliminary data.</text>
</comment>
<protein>
    <submittedName>
        <fullName evidence="2">T9SS type A sorting domain-containing protein</fullName>
    </submittedName>
</protein>
<dbReference type="Proteomes" id="UP001303899">
    <property type="component" value="Unassembled WGS sequence"/>
</dbReference>